<evidence type="ECO:0000256" key="1">
    <source>
        <dbReference type="SAM" id="MobiDB-lite"/>
    </source>
</evidence>
<gene>
    <name evidence="2" type="ORF">Nepgr_013467</name>
</gene>
<evidence type="ECO:0000313" key="3">
    <source>
        <dbReference type="Proteomes" id="UP001279734"/>
    </source>
</evidence>
<dbReference type="Proteomes" id="UP001279734">
    <property type="component" value="Unassembled WGS sequence"/>
</dbReference>
<dbReference type="AlphaFoldDB" id="A0AAD3XPD6"/>
<keyword evidence="3" id="KW-1185">Reference proteome</keyword>
<feature type="compositionally biased region" description="Polar residues" evidence="1">
    <location>
        <begin position="54"/>
        <end position="64"/>
    </location>
</feature>
<proteinExistence type="predicted"/>
<protein>
    <submittedName>
        <fullName evidence="2">Uncharacterized protein</fullName>
    </submittedName>
</protein>
<evidence type="ECO:0000313" key="2">
    <source>
        <dbReference type="EMBL" id="GMH11626.1"/>
    </source>
</evidence>
<reference evidence="2" key="1">
    <citation type="submission" date="2023-05" db="EMBL/GenBank/DDBJ databases">
        <title>Nepenthes gracilis genome sequencing.</title>
        <authorList>
            <person name="Fukushima K."/>
        </authorList>
    </citation>
    <scope>NUCLEOTIDE SEQUENCE</scope>
    <source>
        <strain evidence="2">SING2019-196</strain>
    </source>
</reference>
<name>A0AAD3XPD6_NEPGR</name>
<organism evidence="2 3">
    <name type="scientific">Nepenthes gracilis</name>
    <name type="common">Slender pitcher plant</name>
    <dbReference type="NCBI Taxonomy" id="150966"/>
    <lineage>
        <taxon>Eukaryota</taxon>
        <taxon>Viridiplantae</taxon>
        <taxon>Streptophyta</taxon>
        <taxon>Embryophyta</taxon>
        <taxon>Tracheophyta</taxon>
        <taxon>Spermatophyta</taxon>
        <taxon>Magnoliopsida</taxon>
        <taxon>eudicotyledons</taxon>
        <taxon>Gunneridae</taxon>
        <taxon>Pentapetalae</taxon>
        <taxon>Caryophyllales</taxon>
        <taxon>Nepenthaceae</taxon>
        <taxon>Nepenthes</taxon>
    </lineage>
</organism>
<dbReference type="EMBL" id="BSYO01000011">
    <property type="protein sequence ID" value="GMH11626.1"/>
    <property type="molecule type" value="Genomic_DNA"/>
</dbReference>
<accession>A0AAD3XPD6</accession>
<comment type="caution">
    <text evidence="2">The sequence shown here is derived from an EMBL/GenBank/DDBJ whole genome shotgun (WGS) entry which is preliminary data.</text>
</comment>
<sequence>MDRFHFARVCVEVSKKAPLPSKIKIKSDENESATAVKIVVDYQGKPKQHGNGHPANQKSTSNPFSLDGLQAGDNSQSLTLNHAVTTVEQKAFPISPKAKIEVLVNFVPGSQMSGGLEDHSLVLDMKLLPLKGACAASGEYSTCGPGPVSLSPLAEADVPFALGTVCLAAGSIGTLRPNVAIISSLFDVSGRELNADGASHEEVVEAQLGSLPFAKLDGKCYEAPVTKEHDVSRFFLGSGLQPLELLPADGVPTGDVVVGHSPAGFWRFGDEGIDVSLSNWPPPSVPAGPTILENSTCEQLQLVVPESDSKLNNLSPLARRVAARINSLREMLIYLRTRMRLSLAAHPFRLPTFVHVHWTHP</sequence>
<feature type="region of interest" description="Disordered" evidence="1">
    <location>
        <begin position="44"/>
        <end position="68"/>
    </location>
</feature>